<dbReference type="InterPro" id="IPR006076">
    <property type="entry name" value="FAD-dep_OxRdtase"/>
</dbReference>
<dbReference type="InterPro" id="IPR036188">
    <property type="entry name" value="FAD/NAD-bd_sf"/>
</dbReference>
<dbReference type="PANTHER" id="PTHR13847">
    <property type="entry name" value="SARCOSINE DEHYDROGENASE-RELATED"/>
    <property type="match status" value="1"/>
</dbReference>
<dbReference type="SUPFAM" id="SSF51905">
    <property type="entry name" value="FAD/NAD(P)-binding domain"/>
    <property type="match status" value="1"/>
</dbReference>
<dbReference type="GO" id="GO:0005737">
    <property type="term" value="C:cytoplasm"/>
    <property type="evidence" value="ECO:0007669"/>
    <property type="project" value="TreeGrafter"/>
</dbReference>
<dbReference type="Proteomes" id="UP000594464">
    <property type="component" value="Chromosome"/>
</dbReference>
<protein>
    <submittedName>
        <fullName evidence="3">FAD-dependent oxidoreductase</fullName>
    </submittedName>
</protein>
<dbReference type="AlphaFoldDB" id="A0A7T0C4D1"/>
<keyword evidence="1" id="KW-0560">Oxidoreductase</keyword>
<evidence type="ECO:0000259" key="2">
    <source>
        <dbReference type="Pfam" id="PF01266"/>
    </source>
</evidence>
<evidence type="ECO:0000313" key="4">
    <source>
        <dbReference type="Proteomes" id="UP000594464"/>
    </source>
</evidence>
<dbReference type="SUPFAM" id="SSF54373">
    <property type="entry name" value="FAD-linked reductases, C-terminal domain"/>
    <property type="match status" value="1"/>
</dbReference>
<reference evidence="4" key="1">
    <citation type="submission" date="2020-02" db="EMBL/GenBank/DDBJ databases">
        <title>Genomic and physiological characterization of two novel Nitrospinaceae genera.</title>
        <authorList>
            <person name="Mueller A.J."/>
            <person name="Jung M.-Y."/>
            <person name="Strachan C.R."/>
            <person name="Herbold C.W."/>
            <person name="Kirkegaard R.H."/>
            <person name="Daims H."/>
        </authorList>
    </citation>
    <scope>NUCLEOTIDE SEQUENCE [LARGE SCALE GENOMIC DNA]</scope>
</reference>
<dbReference type="Pfam" id="PF01266">
    <property type="entry name" value="DAO"/>
    <property type="match status" value="1"/>
</dbReference>
<gene>
    <name evidence="3" type="ORF">G3M78_13355</name>
</gene>
<sequence length="369" mass="40981">MKPDYDIVIVGAGVIGYSIAFRLMQNDPGLSLAVVGDPANSLMASRAAAGMLAPYGECEKADAFFEFCRESLNKYPAFIQSLEEKSGQSVYFSQAGSVMPESQFGERWDERIRFFEDQNIAYQVWDKATVRSRLPGLSENCGRVIWTPEAQVNNRQMHDALKTASVKAGVHTLWENVTGFRLLKDRIESAITDNGEIVGRKIVIAAGSWSPQLGKILGVSVPLKPIKGQMCRLAVEDDALGYTVHGKMTYIAPWREGFGFVVGSTMEDRGYDPSVESDVIQDLIERASQILPCLSRAPLLETWTGLRPAPQDMSPIMGRSARYENLYYSTGHYRNGILQTPNQSDYLADTILKSNPVEIPEFSPARYDL</sequence>
<dbReference type="EMBL" id="CP048620">
    <property type="protein sequence ID" value="QPJ66326.1"/>
    <property type="molecule type" value="Genomic_DNA"/>
</dbReference>
<dbReference type="KEGG" id="nva:G3M78_13355"/>
<evidence type="ECO:0000313" key="3">
    <source>
        <dbReference type="EMBL" id="QPJ66326.1"/>
    </source>
</evidence>
<accession>A0A7T0C4D1</accession>
<dbReference type="Gene3D" id="3.50.50.60">
    <property type="entry name" value="FAD/NAD(P)-binding domain"/>
    <property type="match status" value="1"/>
</dbReference>
<dbReference type="GO" id="GO:0016491">
    <property type="term" value="F:oxidoreductase activity"/>
    <property type="evidence" value="ECO:0007669"/>
    <property type="project" value="UniProtKB-KW"/>
</dbReference>
<dbReference type="Gene3D" id="3.30.9.10">
    <property type="entry name" value="D-Amino Acid Oxidase, subunit A, domain 2"/>
    <property type="match status" value="1"/>
</dbReference>
<evidence type="ECO:0000256" key="1">
    <source>
        <dbReference type="ARBA" id="ARBA00023002"/>
    </source>
</evidence>
<dbReference type="PANTHER" id="PTHR13847:SF289">
    <property type="entry name" value="GLYCINE OXIDASE"/>
    <property type="match status" value="1"/>
</dbReference>
<organism evidence="3 4">
    <name type="scientific">Candidatus Nitrohelix vancouverensis</name>
    <dbReference type="NCBI Taxonomy" id="2705534"/>
    <lineage>
        <taxon>Bacteria</taxon>
        <taxon>Pseudomonadati</taxon>
        <taxon>Nitrospinota/Tectimicrobiota group</taxon>
        <taxon>Nitrospinota</taxon>
        <taxon>Nitrospinia</taxon>
        <taxon>Nitrospinales</taxon>
        <taxon>Nitrospinaceae</taxon>
        <taxon>Candidatus Nitrohelix</taxon>
    </lineage>
</organism>
<proteinExistence type="predicted"/>
<name>A0A7T0C4D1_9BACT</name>
<feature type="domain" description="FAD dependent oxidoreductase" evidence="2">
    <location>
        <begin position="6"/>
        <end position="349"/>
    </location>
</feature>